<dbReference type="Gene3D" id="3.50.50.60">
    <property type="entry name" value="FAD/NAD(P)-binding domain"/>
    <property type="match status" value="1"/>
</dbReference>
<dbReference type="PANTHER" id="PTHR43747:SF1">
    <property type="entry name" value="SLR1998 PROTEIN"/>
    <property type="match status" value="1"/>
</dbReference>
<evidence type="ECO:0000313" key="3">
    <source>
        <dbReference type="Proteomes" id="UP000028725"/>
    </source>
</evidence>
<dbReference type="InterPro" id="IPR050816">
    <property type="entry name" value="Flavin-dep_Halogenase_NPB"/>
</dbReference>
<dbReference type="Pfam" id="PF01494">
    <property type="entry name" value="FAD_binding_3"/>
    <property type="match status" value="1"/>
</dbReference>
<feature type="domain" description="FAD-binding" evidence="1">
    <location>
        <begin position="7"/>
        <end position="333"/>
    </location>
</feature>
<sequence length="377" mass="41204">MDPTCHDVAVLGGGPAGSAMALALRRYTGLSVALIERSAYQELRLGETLPPDSRTLLARLGVWAAFLQQGHLRSSGTCSSWGSAGLGYNDSLYSPWGPGWHLDRRLFDQMLATEAARHGVDVYLSTELAGWERLESGGFRLLLQRPEPDGRLALQARFVVDATGRSAVFATAQGARRVTVDRTFALYGFFQLQPGRTFDAHTLVEACEEGWWYSALLPQGRVVAGLLGDGESLRGMKPGNPEPWLALLERAPATRRKLEACDFTGEALALPANLSRLERMHGEGWLAAGDAACTLDPLSSQGISHALRSALLAAEALRLHFQGEPGALSTYEDTLQGQFQAHLQTRHRYYQLEQRWSAAPFWAHRGQALAQSLTPAR</sequence>
<dbReference type="InterPro" id="IPR002938">
    <property type="entry name" value="FAD-bd"/>
</dbReference>
<protein>
    <submittedName>
        <fullName evidence="2">Dehydrogenase flavoprotein LodB</fullName>
    </submittedName>
</protein>
<keyword evidence="3" id="KW-1185">Reference proteome</keyword>
<accession>A0A085W2R6</accession>
<dbReference type="PANTHER" id="PTHR43747">
    <property type="entry name" value="FAD-BINDING PROTEIN"/>
    <property type="match status" value="1"/>
</dbReference>
<dbReference type="AlphaFoldDB" id="A0A085W2R6"/>
<reference evidence="2 3" key="1">
    <citation type="submission" date="2014-04" db="EMBL/GenBank/DDBJ databases">
        <title>Genome assembly of Hyalangium minutum DSM 14724.</title>
        <authorList>
            <person name="Sharma G."/>
            <person name="Subramanian S."/>
        </authorList>
    </citation>
    <scope>NUCLEOTIDE SEQUENCE [LARGE SCALE GENOMIC DNA]</scope>
    <source>
        <strain evidence="2 3">DSM 14724</strain>
    </source>
</reference>
<name>A0A085W2R6_9BACT</name>
<gene>
    <name evidence="2" type="ORF">DB31_4422</name>
</gene>
<dbReference type="InterPro" id="IPR036188">
    <property type="entry name" value="FAD/NAD-bd_sf"/>
</dbReference>
<dbReference type="GO" id="GO:0071949">
    <property type="term" value="F:FAD binding"/>
    <property type="evidence" value="ECO:0007669"/>
    <property type="project" value="InterPro"/>
</dbReference>
<dbReference type="SUPFAM" id="SSF51905">
    <property type="entry name" value="FAD/NAD(P)-binding domain"/>
    <property type="match status" value="1"/>
</dbReference>
<dbReference type="EMBL" id="JMCB01000024">
    <property type="protein sequence ID" value="KFE61979.1"/>
    <property type="molecule type" value="Genomic_DNA"/>
</dbReference>
<organism evidence="2 3">
    <name type="scientific">Hyalangium minutum</name>
    <dbReference type="NCBI Taxonomy" id="394096"/>
    <lineage>
        <taxon>Bacteria</taxon>
        <taxon>Pseudomonadati</taxon>
        <taxon>Myxococcota</taxon>
        <taxon>Myxococcia</taxon>
        <taxon>Myxococcales</taxon>
        <taxon>Cystobacterineae</taxon>
        <taxon>Archangiaceae</taxon>
        <taxon>Hyalangium</taxon>
    </lineage>
</organism>
<dbReference type="PATRIC" id="fig|394096.3.peg.8155"/>
<evidence type="ECO:0000313" key="2">
    <source>
        <dbReference type="EMBL" id="KFE61979.1"/>
    </source>
</evidence>
<evidence type="ECO:0000259" key="1">
    <source>
        <dbReference type="Pfam" id="PF01494"/>
    </source>
</evidence>
<proteinExistence type="predicted"/>
<dbReference type="Proteomes" id="UP000028725">
    <property type="component" value="Unassembled WGS sequence"/>
</dbReference>
<comment type="caution">
    <text evidence="2">The sequence shown here is derived from an EMBL/GenBank/DDBJ whole genome shotgun (WGS) entry which is preliminary data.</text>
</comment>
<dbReference type="PRINTS" id="PR00420">
    <property type="entry name" value="RNGMNOXGNASE"/>
</dbReference>
<dbReference type="Gene3D" id="3.30.9.100">
    <property type="match status" value="1"/>
</dbReference>
<dbReference type="RefSeq" id="WP_240487182.1">
    <property type="nucleotide sequence ID" value="NZ_JMCB01000024.1"/>
</dbReference>
<dbReference type="STRING" id="394096.DB31_4422"/>